<evidence type="ECO:0000313" key="1">
    <source>
        <dbReference type="EMBL" id="SSW96146.1"/>
    </source>
</evidence>
<dbReference type="EMBL" id="UFQR01000010">
    <property type="protein sequence ID" value="SSW96146.1"/>
    <property type="molecule type" value="Genomic_DNA"/>
</dbReference>
<gene>
    <name evidence="1" type="ORF">ARTV_2407</name>
</gene>
<dbReference type="AlphaFoldDB" id="A0A3B0MP53"/>
<sequence length="73" mass="7974">MKDNFIIGLLKTLAIISIFSINFGHATTDISNDNTKDTDINTNTGLNPAVENIMTDILDTTLEITNNVPHLSN</sequence>
<name>A0A3B0MP53_9GAMM</name>
<reference evidence="1" key="1">
    <citation type="submission" date="2018-04" db="EMBL/GenBank/DDBJ databases">
        <authorList>
            <person name="Go L.Y."/>
            <person name="Mitchell J.A."/>
        </authorList>
    </citation>
    <scope>NUCLEOTIDE SEQUENCE</scope>
    <source>
        <strain evidence="1">ARTV</strain>
    </source>
</reference>
<protein>
    <submittedName>
        <fullName evidence="1">Uncharacterized protein</fullName>
    </submittedName>
</protein>
<proteinExistence type="predicted"/>
<accession>A0A3B0MP53</accession>
<organism evidence="1">
    <name type="scientific">Arsenophonus endosymbiont of Trialeurodes vaporariorum</name>
    <dbReference type="NCBI Taxonomy" id="235567"/>
    <lineage>
        <taxon>Bacteria</taxon>
        <taxon>Pseudomonadati</taxon>
        <taxon>Pseudomonadota</taxon>
        <taxon>Gammaproteobacteria</taxon>
        <taxon>Enterobacterales</taxon>
        <taxon>Morganellaceae</taxon>
        <taxon>Arsenophonus</taxon>
    </lineage>
</organism>